<dbReference type="Gene3D" id="2.60.40.3440">
    <property type="match status" value="2"/>
</dbReference>
<dbReference type="AlphaFoldDB" id="A0A3B0W328"/>
<organism evidence="1">
    <name type="scientific">hydrothermal vent metagenome</name>
    <dbReference type="NCBI Taxonomy" id="652676"/>
    <lineage>
        <taxon>unclassified sequences</taxon>
        <taxon>metagenomes</taxon>
        <taxon>ecological metagenomes</taxon>
    </lineage>
</organism>
<dbReference type="Gene3D" id="2.60.40.2810">
    <property type="match status" value="1"/>
</dbReference>
<protein>
    <submittedName>
        <fullName evidence="1">T1SS secreted agglutinin RTX</fullName>
    </submittedName>
</protein>
<dbReference type="PANTHER" id="PTHR34720">
    <property type="entry name" value="MICROCYSTIN DEPENDENT PROTEIN"/>
    <property type="match status" value="1"/>
</dbReference>
<reference evidence="1" key="1">
    <citation type="submission" date="2018-06" db="EMBL/GenBank/DDBJ databases">
        <authorList>
            <person name="Zhirakovskaya E."/>
        </authorList>
    </citation>
    <scope>NUCLEOTIDE SEQUENCE</scope>
</reference>
<sequence length="341" mass="36219">KEAEIPDDEVPVKWVKKPVKTAPSWLARALRNPAKHKRTVDVYKYQEQEQIETLGEIVFLNQAPSADNDSLSVFRNSSATFIDVLNNDSDPDNDTLTITDVSQPANGTVVNNGTSLTYTPTTGFIGVDTFEYTVDDGNGDQATAQVAITVENNPPVANDDFATATGSQPLVIDVISNDVDSDGTILTVKSVTQGQNGSVTNNEDGTVTYVANENYVGTDSFTYILSDADGAESSATVNITVNSDNEAPIAVDDVYGVNLNGSVDFNPLENDSDPDGDTITIESINTAGLRGVVTTNADGSLYYQASFLFTGTDSFTYTITDGNGGSSTATVNMCVADYNCL</sequence>
<name>A0A3B0W328_9ZZZZ</name>
<proteinExistence type="predicted"/>
<feature type="non-terminal residue" evidence="1">
    <location>
        <position position="1"/>
    </location>
</feature>
<dbReference type="NCBIfam" id="NF012211">
    <property type="entry name" value="tand_rpt_95"/>
    <property type="match status" value="3"/>
</dbReference>
<evidence type="ECO:0000313" key="1">
    <source>
        <dbReference type="EMBL" id="VAW39006.1"/>
    </source>
</evidence>
<dbReference type="PANTHER" id="PTHR34720:SF9">
    <property type="entry name" value="BLR4714 PROTEIN"/>
    <property type="match status" value="1"/>
</dbReference>
<accession>A0A3B0W328</accession>
<dbReference type="EMBL" id="UOEW01000216">
    <property type="protein sequence ID" value="VAW39006.1"/>
    <property type="molecule type" value="Genomic_DNA"/>
</dbReference>
<dbReference type="Pfam" id="PF17963">
    <property type="entry name" value="Big_9"/>
    <property type="match status" value="3"/>
</dbReference>
<gene>
    <name evidence="1" type="ORF">MNBD_GAMMA01-272</name>
</gene>